<sequence>MRPTNEKLASDILEAGKQEFLSKGFKGANLRNIASSLGVTTGAIYRYYTDKEEIFSTLVEEPAHTLTEKYRTLQKEFSARPLEEQLSGLPEISESGHDWMMEHIYNHYEAFKLIICCSTGTQYEHYMETLAEIETNSGILLMERMEAAGMKFRHIDEDMVHMLSSALFSGIFETVRHDMPREKAFAYMDGIREFYSAGWFQILGIS</sequence>
<dbReference type="Gene3D" id="1.10.357.10">
    <property type="entry name" value="Tetracycline Repressor, domain 2"/>
    <property type="match status" value="1"/>
</dbReference>
<dbReference type="InterPro" id="IPR050624">
    <property type="entry name" value="HTH-type_Tx_Regulator"/>
</dbReference>
<feature type="DNA-binding region" description="H-T-H motif" evidence="2">
    <location>
        <begin position="29"/>
        <end position="48"/>
    </location>
</feature>
<dbReference type="Pfam" id="PF00440">
    <property type="entry name" value="TetR_N"/>
    <property type="match status" value="1"/>
</dbReference>
<dbReference type="SUPFAM" id="SSF46689">
    <property type="entry name" value="Homeodomain-like"/>
    <property type="match status" value="1"/>
</dbReference>
<dbReference type="RefSeq" id="WP_073104116.1">
    <property type="nucleotide sequence ID" value="NZ_FQZY01000006.1"/>
</dbReference>
<organism evidence="4 5">
    <name type="scientific">Hespellia stercorisuis DSM 15480</name>
    <dbReference type="NCBI Taxonomy" id="1121950"/>
    <lineage>
        <taxon>Bacteria</taxon>
        <taxon>Bacillati</taxon>
        <taxon>Bacillota</taxon>
        <taxon>Clostridia</taxon>
        <taxon>Lachnospirales</taxon>
        <taxon>Lachnospiraceae</taxon>
        <taxon>Hespellia</taxon>
    </lineage>
</organism>
<evidence type="ECO:0000256" key="1">
    <source>
        <dbReference type="ARBA" id="ARBA00023125"/>
    </source>
</evidence>
<dbReference type="InterPro" id="IPR001647">
    <property type="entry name" value="HTH_TetR"/>
</dbReference>
<dbReference type="PANTHER" id="PTHR43479:SF11">
    <property type="entry name" value="ACREF_ENVCD OPERON REPRESSOR-RELATED"/>
    <property type="match status" value="1"/>
</dbReference>
<dbReference type="Proteomes" id="UP000184301">
    <property type="component" value="Unassembled WGS sequence"/>
</dbReference>
<dbReference type="OrthoDB" id="494991at2"/>
<protein>
    <submittedName>
        <fullName evidence="4">Transcriptional regulator, TetR family</fullName>
    </submittedName>
</protein>
<proteinExistence type="predicted"/>
<name>A0A1M6IBJ3_9FIRM</name>
<dbReference type="EMBL" id="FQZY01000006">
    <property type="protein sequence ID" value="SHJ31788.1"/>
    <property type="molecule type" value="Genomic_DNA"/>
</dbReference>
<dbReference type="PANTHER" id="PTHR43479">
    <property type="entry name" value="ACREF/ENVCD OPERON REPRESSOR-RELATED"/>
    <property type="match status" value="1"/>
</dbReference>
<reference evidence="4 5" key="1">
    <citation type="submission" date="2016-11" db="EMBL/GenBank/DDBJ databases">
        <authorList>
            <person name="Jaros S."/>
            <person name="Januszkiewicz K."/>
            <person name="Wedrychowicz H."/>
        </authorList>
    </citation>
    <scope>NUCLEOTIDE SEQUENCE [LARGE SCALE GENOMIC DNA]</scope>
    <source>
        <strain evidence="4 5">DSM 15480</strain>
    </source>
</reference>
<dbReference type="PRINTS" id="PR00455">
    <property type="entry name" value="HTHTETR"/>
</dbReference>
<dbReference type="AlphaFoldDB" id="A0A1M6IBJ3"/>
<accession>A0A1M6IBJ3</accession>
<feature type="domain" description="HTH tetR-type" evidence="3">
    <location>
        <begin position="6"/>
        <end position="66"/>
    </location>
</feature>
<dbReference type="PROSITE" id="PS50977">
    <property type="entry name" value="HTH_TETR_2"/>
    <property type="match status" value="1"/>
</dbReference>
<evidence type="ECO:0000259" key="3">
    <source>
        <dbReference type="PROSITE" id="PS50977"/>
    </source>
</evidence>
<gene>
    <name evidence="4" type="ORF">SAMN02745243_00311</name>
</gene>
<dbReference type="STRING" id="1121950.SAMN02745243_00311"/>
<dbReference type="GO" id="GO:0003677">
    <property type="term" value="F:DNA binding"/>
    <property type="evidence" value="ECO:0007669"/>
    <property type="project" value="UniProtKB-UniRule"/>
</dbReference>
<evidence type="ECO:0000313" key="4">
    <source>
        <dbReference type="EMBL" id="SHJ31788.1"/>
    </source>
</evidence>
<evidence type="ECO:0000256" key="2">
    <source>
        <dbReference type="PROSITE-ProRule" id="PRU00335"/>
    </source>
</evidence>
<keyword evidence="1 2" id="KW-0238">DNA-binding</keyword>
<dbReference type="InterPro" id="IPR009057">
    <property type="entry name" value="Homeodomain-like_sf"/>
</dbReference>
<evidence type="ECO:0000313" key="5">
    <source>
        <dbReference type="Proteomes" id="UP000184301"/>
    </source>
</evidence>
<keyword evidence="5" id="KW-1185">Reference proteome</keyword>